<dbReference type="Proteomes" id="UP000029629">
    <property type="component" value="Unassembled WGS sequence"/>
</dbReference>
<comment type="caution">
    <text evidence="1">The sequence shown here is derived from an EMBL/GenBank/DDBJ whole genome shotgun (WGS) entry which is preliminary data.</text>
</comment>
<accession>A0A095ZAU6</accession>
<dbReference type="EMBL" id="JRNI01000013">
    <property type="protein sequence ID" value="KGF31476.1"/>
    <property type="molecule type" value="Genomic_DNA"/>
</dbReference>
<dbReference type="AlphaFoldDB" id="A0A095ZAU6"/>
<reference evidence="1 2" key="1">
    <citation type="submission" date="2014-07" db="EMBL/GenBank/DDBJ databases">
        <authorList>
            <person name="McCorrison J."/>
            <person name="Sanka R."/>
            <person name="Torralba M."/>
            <person name="Gillis M."/>
            <person name="Haft D.H."/>
            <person name="Methe B."/>
            <person name="Sutton G."/>
            <person name="Nelson K.E."/>
        </authorList>
    </citation>
    <scope>NUCLEOTIDE SEQUENCE [LARGE SCALE GENOMIC DNA]</scope>
    <source>
        <strain evidence="1 2">DNF00040</strain>
    </source>
</reference>
<dbReference type="eggNOG" id="COG5553">
    <property type="taxonomic scope" value="Bacteria"/>
</dbReference>
<dbReference type="CDD" id="cd10548">
    <property type="entry name" value="cupin_CDO"/>
    <property type="match status" value="1"/>
</dbReference>
<dbReference type="SUPFAM" id="SSF51182">
    <property type="entry name" value="RmlC-like cupins"/>
    <property type="match status" value="1"/>
</dbReference>
<dbReference type="Gene3D" id="2.60.120.10">
    <property type="entry name" value="Jelly Rolls"/>
    <property type="match status" value="1"/>
</dbReference>
<evidence type="ECO:0000313" key="1">
    <source>
        <dbReference type="EMBL" id="KGF31476.1"/>
    </source>
</evidence>
<dbReference type="RefSeq" id="WP_036557971.1">
    <property type="nucleotide sequence ID" value="NZ_JRNI01000013.1"/>
</dbReference>
<protein>
    <recommendedName>
        <fullName evidence="3">Cysteine dioxygenase</fullName>
    </recommendedName>
</protein>
<organism evidence="1 2">
    <name type="scientific">Oligella urethralis DNF00040</name>
    <dbReference type="NCBI Taxonomy" id="1401065"/>
    <lineage>
        <taxon>Bacteria</taxon>
        <taxon>Pseudomonadati</taxon>
        <taxon>Pseudomonadota</taxon>
        <taxon>Betaproteobacteria</taxon>
        <taxon>Burkholderiales</taxon>
        <taxon>Alcaligenaceae</taxon>
        <taxon>Oligella</taxon>
    </lineage>
</organism>
<sequence>MSDSKYLTAAETALKEAAIQTLFEQTAAYLREGVTRQSLTQVMHALIELASHQHWWSLAQYEVPDDESLQNRYLIHQASDDGFTLYLNVMKPGKKIVPHDHTTWACIAGVVGTETNFVYERLDDGSVPGKATLALSETVLVGPGSGIALLADDIHAVKIEDTVIRHLHFYGRPLEQLSARKAFNLDDNTYTSKDLGVTSR</sequence>
<gene>
    <name evidence="1" type="ORF">HMPREF2130_02980</name>
</gene>
<keyword evidence="2" id="KW-1185">Reference proteome</keyword>
<dbReference type="OrthoDB" id="7059163at2"/>
<name>A0A095ZAU6_9BURK</name>
<proteinExistence type="predicted"/>
<evidence type="ECO:0008006" key="3">
    <source>
        <dbReference type="Google" id="ProtNLM"/>
    </source>
</evidence>
<dbReference type="InterPro" id="IPR014710">
    <property type="entry name" value="RmlC-like_jellyroll"/>
</dbReference>
<dbReference type="InterPro" id="IPR011051">
    <property type="entry name" value="RmlC_Cupin_sf"/>
</dbReference>
<evidence type="ECO:0000313" key="2">
    <source>
        <dbReference type="Proteomes" id="UP000029629"/>
    </source>
</evidence>